<keyword evidence="5" id="KW-0472">Membrane</keyword>
<keyword evidence="5" id="KW-0460">Magnesium</keyword>
<accession>A0A2C5X4Y1</accession>
<dbReference type="UniPathway" id="UPA00232"/>
<reference evidence="6 7" key="1">
    <citation type="journal article" date="2013" name="Fungal Biol.">
        <title>Analysis of microsatellite markers in the genome of the plant pathogen Ceratocystis fimbriata.</title>
        <authorList>
            <person name="Simpson M.C."/>
            <person name="Wilken P.M."/>
            <person name="Coetzee M.P."/>
            <person name="Wingfield M.J."/>
            <person name="Wingfield B.D."/>
        </authorList>
    </citation>
    <scope>NUCLEOTIDE SEQUENCE [LARGE SCALE GENOMIC DNA]</scope>
    <source>
        <strain evidence="6 7">CBS 114723</strain>
    </source>
</reference>
<dbReference type="InterPro" id="IPR029063">
    <property type="entry name" value="SAM-dependent_MTases_sf"/>
</dbReference>
<dbReference type="Gene3D" id="3.40.50.150">
    <property type="entry name" value="Vaccinia Virus protein VP39"/>
    <property type="match status" value="1"/>
</dbReference>
<dbReference type="SUPFAM" id="SSF53335">
    <property type="entry name" value="S-adenosyl-L-methionine-dependent methyltransferases"/>
    <property type="match status" value="1"/>
</dbReference>
<reference evidence="6 7" key="2">
    <citation type="journal article" date="2013" name="IMA Fungus">
        <title>IMA Genome-F 1: Ceratocystis fimbriata: Draft nuclear genome sequence for the plant pathogen, Ceratocystis fimbriata.</title>
        <authorList>
            <person name="Wilken P.M."/>
            <person name="Steenkamp E.T."/>
            <person name="Wingfield M.J."/>
            <person name="de Beer Z.W."/>
            <person name="Wingfield B.D."/>
        </authorList>
    </citation>
    <scope>NUCLEOTIDE SEQUENCE [LARGE SCALE GENOMIC DNA]</scope>
    <source>
        <strain evidence="6 7">CBS 114723</strain>
    </source>
</reference>
<evidence type="ECO:0000256" key="1">
    <source>
        <dbReference type="ARBA" id="ARBA00022603"/>
    </source>
</evidence>
<feature type="binding site" evidence="5">
    <location>
        <position position="186"/>
    </location>
    <ligand>
        <name>Mg(2+)</name>
        <dbReference type="ChEBI" id="CHEBI:18420"/>
    </ligand>
</feature>
<keyword evidence="5" id="KW-0999">Mitochondrion inner membrane</keyword>
<dbReference type="GO" id="GO:0010420">
    <property type="term" value="F:polyprenyldihydroxybenzoate methyltransferase activity"/>
    <property type="evidence" value="ECO:0007669"/>
    <property type="project" value="UniProtKB-UniRule"/>
</dbReference>
<comment type="catalytic activity">
    <reaction evidence="5">
        <text>a 3-demethylubiquinol + S-adenosyl-L-methionine = a ubiquinol + S-adenosyl-L-homocysteine + H(+)</text>
        <dbReference type="Rhea" id="RHEA:44380"/>
        <dbReference type="Rhea" id="RHEA-COMP:9566"/>
        <dbReference type="Rhea" id="RHEA-COMP:10914"/>
        <dbReference type="ChEBI" id="CHEBI:15378"/>
        <dbReference type="ChEBI" id="CHEBI:17976"/>
        <dbReference type="ChEBI" id="CHEBI:57856"/>
        <dbReference type="ChEBI" id="CHEBI:59789"/>
        <dbReference type="ChEBI" id="CHEBI:84422"/>
        <dbReference type="EC" id="2.1.1.64"/>
    </reaction>
</comment>
<feature type="binding site" evidence="5">
    <location>
        <position position="190"/>
    </location>
    <ligand>
        <name>Mg(2+)</name>
        <dbReference type="ChEBI" id="CHEBI:18420"/>
    </ligand>
</feature>
<dbReference type="NCBIfam" id="TIGR01983">
    <property type="entry name" value="UbiG"/>
    <property type="match status" value="1"/>
</dbReference>
<keyword evidence="2 5" id="KW-0808">Transferase</keyword>
<dbReference type="GO" id="GO:0032259">
    <property type="term" value="P:methylation"/>
    <property type="evidence" value="ECO:0007669"/>
    <property type="project" value="UniProtKB-KW"/>
</dbReference>
<dbReference type="STRING" id="1035309.A0A2C5X4Y1"/>
<dbReference type="Proteomes" id="UP000222788">
    <property type="component" value="Unassembled WGS sequence"/>
</dbReference>
<name>A0A2C5X4Y1_9PEZI</name>
<dbReference type="EC" id="2.1.1.64" evidence="5"/>
<comment type="similarity">
    <text evidence="5">Belongs to the class I-like SAM-binding methyltransferase superfamily. UbiG/COQ3 family.</text>
</comment>
<dbReference type="CDD" id="cd02440">
    <property type="entry name" value="AdoMet_MTases"/>
    <property type="match status" value="1"/>
</dbReference>
<feature type="binding site" evidence="5">
    <location>
        <position position="85"/>
    </location>
    <ligand>
        <name>S-adenosyl-L-methionine</name>
        <dbReference type="ChEBI" id="CHEBI:59789"/>
    </ligand>
</feature>
<feature type="binding site" evidence="5">
    <location>
        <position position="136"/>
    </location>
    <ligand>
        <name>S-adenosyl-L-methionine</name>
        <dbReference type="ChEBI" id="CHEBI:59789"/>
    </ligand>
</feature>
<feature type="binding site" evidence="5">
    <location>
        <position position="189"/>
    </location>
    <ligand>
        <name>Mg(2+)</name>
        <dbReference type="ChEBI" id="CHEBI:18420"/>
    </ligand>
</feature>
<feature type="binding site" evidence="5">
    <location>
        <position position="113"/>
    </location>
    <ligand>
        <name>S-adenosyl-L-methionine</name>
        <dbReference type="ChEBI" id="CHEBI:59789"/>
    </ligand>
</feature>
<proteinExistence type="inferred from homology"/>
<comment type="catalytic activity">
    <reaction evidence="5">
        <text>a 3-demethylubiquinone + S-adenosyl-L-methionine = a ubiquinone + S-adenosyl-L-homocysteine</text>
        <dbReference type="Rhea" id="RHEA:81215"/>
        <dbReference type="Rhea" id="RHEA-COMP:9565"/>
        <dbReference type="Rhea" id="RHEA-COMP:19654"/>
        <dbReference type="ChEBI" id="CHEBI:16389"/>
        <dbReference type="ChEBI" id="CHEBI:57856"/>
        <dbReference type="ChEBI" id="CHEBI:59789"/>
        <dbReference type="ChEBI" id="CHEBI:231825"/>
    </reaction>
</comment>
<keyword evidence="4 5" id="KW-0949">S-adenosyl-L-methionine</keyword>
<comment type="pathway">
    <text evidence="5">Cofactor biosynthesis; ubiquinone biosynthesis.</text>
</comment>
<dbReference type="InterPro" id="IPR010233">
    <property type="entry name" value="UbiG_MeTrfase"/>
</dbReference>
<evidence type="ECO:0000256" key="4">
    <source>
        <dbReference type="ARBA" id="ARBA00022691"/>
    </source>
</evidence>
<dbReference type="GO" id="GO:0031314">
    <property type="term" value="C:extrinsic component of mitochondrial inner membrane"/>
    <property type="evidence" value="ECO:0007669"/>
    <property type="project" value="UniProtKB-UniRule"/>
</dbReference>
<organism evidence="6 7">
    <name type="scientific">Ceratocystis fimbriata CBS 114723</name>
    <dbReference type="NCBI Taxonomy" id="1035309"/>
    <lineage>
        <taxon>Eukaryota</taxon>
        <taxon>Fungi</taxon>
        <taxon>Dikarya</taxon>
        <taxon>Ascomycota</taxon>
        <taxon>Pezizomycotina</taxon>
        <taxon>Sordariomycetes</taxon>
        <taxon>Hypocreomycetidae</taxon>
        <taxon>Microascales</taxon>
        <taxon>Ceratocystidaceae</taxon>
        <taxon>Ceratocystis</taxon>
    </lineage>
</organism>
<keyword evidence="5" id="KW-0479">Metal-binding</keyword>
<keyword evidence="1 5" id="KW-0489">Methyltransferase</keyword>
<comment type="cofactor">
    <cofactor evidence="5">
        <name>Mg(2+)</name>
        <dbReference type="ChEBI" id="CHEBI:18420"/>
    </cofactor>
</comment>
<dbReference type="GO" id="GO:0046872">
    <property type="term" value="F:metal ion binding"/>
    <property type="evidence" value="ECO:0007669"/>
    <property type="project" value="UniProtKB-KW"/>
</dbReference>
<dbReference type="EC" id="2.1.1.114" evidence="5"/>
<dbReference type="EC" id="2.1.1.-" evidence="5"/>
<comment type="subcellular location">
    <subcellularLocation>
        <location evidence="5">Mitochondrion inner membrane</location>
        <topology evidence="5">Peripheral membrane protein</topology>
        <orientation evidence="5">Matrix side</orientation>
    </subcellularLocation>
</comment>
<evidence type="ECO:0000256" key="3">
    <source>
        <dbReference type="ARBA" id="ARBA00022688"/>
    </source>
</evidence>
<keyword evidence="5" id="KW-0496">Mitochondrion</keyword>
<keyword evidence="6" id="KW-0830">Ubiquinone</keyword>
<dbReference type="EMBL" id="APWK03000003">
    <property type="protein sequence ID" value="PHH56099.1"/>
    <property type="molecule type" value="Genomic_DNA"/>
</dbReference>
<dbReference type="HAMAP" id="MF_00472">
    <property type="entry name" value="UbiG"/>
    <property type="match status" value="1"/>
</dbReference>
<evidence type="ECO:0000256" key="2">
    <source>
        <dbReference type="ARBA" id="ARBA00022679"/>
    </source>
</evidence>
<sequence>MLSSRFPSSYLRRASRTVRTNAFQPAAHLHRQSACLQSSASSPTSSTGSFSSIDPCEISHFNKLASSWWDPHGPSRILHLMNPLRHDFMRECHASQPEPFTPTPASLRYLDIGCGGGIFAESAARLPTTANVLAIDPTPEVLAIAQAHSKCDPMLKTKLQYRQATIEDLPLPTKPEEQFDVVSIFEVVEHVDNPAPFLDRAGLFVKPGGWLVMSTIARTWISWFTTNLMAEDILKIVPKGTHDWNKYLNHDEMTAYFSSRGIWEPPQIMGVMYVPGIGWKRLPGSENLGNYFIAVRKAQDTM</sequence>
<evidence type="ECO:0000313" key="7">
    <source>
        <dbReference type="Proteomes" id="UP000222788"/>
    </source>
</evidence>
<comment type="caution">
    <text evidence="6">The sequence shown here is derived from an EMBL/GenBank/DDBJ whole genome shotgun (WGS) entry which is preliminary data.</text>
</comment>
<evidence type="ECO:0000313" key="6">
    <source>
        <dbReference type="EMBL" id="PHH56099.1"/>
    </source>
</evidence>
<comment type="subunit">
    <text evidence="5">Component of a multi-subunit COQ enzyme complex, composed of at least COQ3, COQ4, COQ5, COQ6, COQ7 and COQ9.</text>
</comment>
<dbReference type="Pfam" id="PF13489">
    <property type="entry name" value="Methyltransf_23"/>
    <property type="match status" value="1"/>
</dbReference>
<gene>
    <name evidence="6" type="primary">ubiG</name>
    <name evidence="5" type="synonym">COQ3</name>
    <name evidence="6" type="ORF">CFIMG_007992RA00001</name>
</gene>
<feature type="binding site" evidence="5">
    <location>
        <position position="185"/>
    </location>
    <ligand>
        <name>S-adenosyl-L-methionine</name>
        <dbReference type="ChEBI" id="CHEBI:59789"/>
    </ligand>
</feature>
<protein>
    <recommendedName>
        <fullName evidence="5">Ubiquinone biosynthesis O-methyltransferase, mitochondrial</fullName>
    </recommendedName>
    <alternativeName>
        <fullName evidence="5">3-demethylubiquinol 3-O-methyltransferase</fullName>
        <ecNumber evidence="5">2.1.1.64</ecNumber>
    </alternativeName>
    <alternativeName>
        <fullName evidence="5">3-demethylubiquinone 3-O-methyltransferase</fullName>
        <ecNumber evidence="5">2.1.1.-</ecNumber>
    </alternativeName>
    <alternativeName>
        <fullName evidence="5">Polyprenyldihydroxybenzoate methyltransferase</fullName>
        <ecNumber evidence="5">2.1.1.114</ecNumber>
    </alternativeName>
</protein>
<keyword evidence="3 5" id="KW-0831">Ubiquinone biosynthesis</keyword>
<dbReference type="OrthoDB" id="3265906at2759"/>
<dbReference type="GO" id="GO:0120537">
    <property type="term" value="F:3-demethylubiquinone 3-O-methyltransferase activity"/>
    <property type="evidence" value="ECO:0007669"/>
    <property type="project" value="RHEA"/>
</dbReference>
<dbReference type="PANTHER" id="PTHR43464">
    <property type="entry name" value="METHYLTRANSFERASE"/>
    <property type="match status" value="1"/>
</dbReference>
<dbReference type="PANTHER" id="PTHR43464:SF19">
    <property type="entry name" value="UBIQUINONE BIOSYNTHESIS O-METHYLTRANSFERASE, MITOCHONDRIAL"/>
    <property type="match status" value="1"/>
</dbReference>
<dbReference type="AlphaFoldDB" id="A0A2C5X4Y1"/>
<comment type="function">
    <text evidence="5">O-methyltransferase required for two non-consecutive steps during ubiquinone biosynthesis. Catalyzes the 2 O-methylation of 3,4-dihydroxy-5-(all-trans-polyprenyl)benzoic acid into 4-hydroxy-3-methoxy-5-(all-trans-polyprenyl)benzoic acid. Also catalyzes the last step of ubiquinone biosynthesis by mediating methylation of 3-demethylubiquinone into ubiquinone. Also able to mediate the methylation of 3-demethylubiquinol into ubiquinol.</text>
</comment>
<dbReference type="GO" id="GO:0061542">
    <property type="term" value="F:3-demethylubiquinol 3-O-methyltransferase activity"/>
    <property type="evidence" value="ECO:0007669"/>
    <property type="project" value="UniProtKB-UniRule"/>
</dbReference>
<comment type="catalytic activity">
    <reaction evidence="5">
        <text>a 3,4-dihydroxy-5-(all-trans-polyprenyl)benzoate + S-adenosyl-L-methionine = a 4-hydroxy-3-methoxy-5-(all-trans-polyprenyl)benzoate + S-adenosyl-L-homocysteine + H(+)</text>
        <dbReference type="Rhea" id="RHEA:44452"/>
        <dbReference type="Rhea" id="RHEA-COMP:10930"/>
        <dbReference type="Rhea" id="RHEA-COMP:10931"/>
        <dbReference type="ChEBI" id="CHEBI:15378"/>
        <dbReference type="ChEBI" id="CHEBI:57856"/>
        <dbReference type="ChEBI" id="CHEBI:59789"/>
        <dbReference type="ChEBI" id="CHEBI:64694"/>
        <dbReference type="ChEBI" id="CHEBI:84443"/>
        <dbReference type="EC" id="2.1.1.114"/>
    </reaction>
</comment>
<evidence type="ECO:0000256" key="5">
    <source>
        <dbReference type="HAMAP-Rule" id="MF_03190"/>
    </source>
</evidence>
<keyword evidence="7" id="KW-1185">Reference proteome</keyword>